<protein>
    <submittedName>
        <fullName evidence="1">Uncharacterized protein</fullName>
    </submittedName>
</protein>
<reference evidence="1 2" key="1">
    <citation type="submission" date="2024-02" db="EMBL/GenBank/DDBJ databases">
        <title>Herpetosiphon gulosus NBRC 112829.</title>
        <authorList>
            <person name="Ichikawa N."/>
            <person name="Katano-Makiyama Y."/>
            <person name="Hidaka K."/>
        </authorList>
    </citation>
    <scope>NUCLEOTIDE SEQUENCE [LARGE SCALE GENOMIC DNA]</scope>
    <source>
        <strain evidence="1 2">NBRC 112829</strain>
    </source>
</reference>
<keyword evidence="2" id="KW-1185">Reference proteome</keyword>
<sequence>MRVGLRLDYQPDCRATGRCWRLAVGIDCQNDVPTAGGVHSGAARMVSLKTSETMIGITWARV</sequence>
<accession>A0ABP9X606</accession>
<evidence type="ECO:0000313" key="2">
    <source>
        <dbReference type="Proteomes" id="UP001428290"/>
    </source>
</evidence>
<dbReference type="Proteomes" id="UP001428290">
    <property type="component" value="Unassembled WGS sequence"/>
</dbReference>
<gene>
    <name evidence="1" type="ORF">Hgul01_04648</name>
</gene>
<name>A0ABP9X606_9CHLR</name>
<organism evidence="1 2">
    <name type="scientific">Herpetosiphon gulosus</name>
    <dbReference type="NCBI Taxonomy" id="1973496"/>
    <lineage>
        <taxon>Bacteria</taxon>
        <taxon>Bacillati</taxon>
        <taxon>Chloroflexota</taxon>
        <taxon>Chloroflexia</taxon>
        <taxon>Herpetosiphonales</taxon>
        <taxon>Herpetosiphonaceae</taxon>
        <taxon>Herpetosiphon</taxon>
    </lineage>
</organism>
<dbReference type="RefSeq" id="WP_345724421.1">
    <property type="nucleotide sequence ID" value="NZ_BAABRU010000024.1"/>
</dbReference>
<evidence type="ECO:0000313" key="1">
    <source>
        <dbReference type="EMBL" id="GAA5530825.1"/>
    </source>
</evidence>
<comment type="caution">
    <text evidence="1">The sequence shown here is derived from an EMBL/GenBank/DDBJ whole genome shotgun (WGS) entry which is preliminary data.</text>
</comment>
<proteinExistence type="predicted"/>
<dbReference type="EMBL" id="BAABRU010000024">
    <property type="protein sequence ID" value="GAA5530825.1"/>
    <property type="molecule type" value="Genomic_DNA"/>
</dbReference>